<dbReference type="Pfam" id="PF08395">
    <property type="entry name" value="7tm_7"/>
    <property type="match status" value="1"/>
</dbReference>
<feature type="repeat" description="ANK" evidence="8">
    <location>
        <begin position="1546"/>
        <end position="1578"/>
    </location>
</feature>
<dbReference type="Pfam" id="PF05729">
    <property type="entry name" value="NACHT"/>
    <property type="match status" value="1"/>
</dbReference>
<evidence type="ECO:0000256" key="4">
    <source>
        <dbReference type="ARBA" id="ARBA00022737"/>
    </source>
</evidence>
<protein>
    <recommendedName>
        <fullName evidence="12">NACHT domain-containing protein</fullName>
    </recommendedName>
</protein>
<feature type="compositionally biased region" description="Basic and acidic residues" evidence="10">
    <location>
        <begin position="2275"/>
        <end position="2289"/>
    </location>
</feature>
<feature type="repeat" description="ANK" evidence="8">
    <location>
        <begin position="36"/>
        <end position="68"/>
    </location>
</feature>
<evidence type="ECO:0000256" key="3">
    <source>
        <dbReference type="ARBA" id="ARBA00022692"/>
    </source>
</evidence>
<evidence type="ECO:0000313" key="13">
    <source>
        <dbReference type="EMBL" id="KAH0814044.1"/>
    </source>
</evidence>
<organism evidence="13 14">
    <name type="scientific">Tenebrio molitor</name>
    <name type="common">Yellow mealworm beetle</name>
    <dbReference type="NCBI Taxonomy" id="7067"/>
    <lineage>
        <taxon>Eukaryota</taxon>
        <taxon>Metazoa</taxon>
        <taxon>Ecdysozoa</taxon>
        <taxon>Arthropoda</taxon>
        <taxon>Hexapoda</taxon>
        <taxon>Insecta</taxon>
        <taxon>Pterygota</taxon>
        <taxon>Neoptera</taxon>
        <taxon>Endopterygota</taxon>
        <taxon>Coleoptera</taxon>
        <taxon>Polyphaga</taxon>
        <taxon>Cucujiformia</taxon>
        <taxon>Tenebrionidae</taxon>
        <taxon>Tenebrio</taxon>
    </lineage>
</organism>
<name>A0A8J6L9V4_TENMO</name>
<evidence type="ECO:0000256" key="11">
    <source>
        <dbReference type="SAM" id="Phobius"/>
    </source>
</evidence>
<feature type="repeat" description="ANK" evidence="8">
    <location>
        <begin position="1447"/>
        <end position="1479"/>
    </location>
</feature>
<comment type="caution">
    <text evidence="13">The sequence shown here is derived from an EMBL/GenBank/DDBJ whole genome shotgun (WGS) entry which is preliminary data.</text>
</comment>
<dbReference type="SUPFAM" id="SSF48403">
    <property type="entry name" value="Ankyrin repeat"/>
    <property type="match status" value="3"/>
</dbReference>
<feature type="repeat" description="ANK" evidence="8">
    <location>
        <begin position="1480"/>
        <end position="1512"/>
    </location>
</feature>
<feature type="transmembrane region" description="Helical" evidence="11">
    <location>
        <begin position="2113"/>
        <end position="2136"/>
    </location>
</feature>
<dbReference type="PANTHER" id="PTHR24171:SF9">
    <property type="entry name" value="ANKYRIN REPEAT DOMAIN-CONTAINING PROTEIN 39"/>
    <property type="match status" value="1"/>
</dbReference>
<dbReference type="PROSITE" id="PS50088">
    <property type="entry name" value="ANK_REPEAT"/>
    <property type="match status" value="16"/>
</dbReference>
<gene>
    <name evidence="13" type="ORF">GEV33_008749</name>
</gene>
<dbReference type="PANTHER" id="PTHR24171">
    <property type="entry name" value="ANKYRIN REPEAT DOMAIN-CONTAINING PROTEIN 39-RELATED"/>
    <property type="match status" value="1"/>
</dbReference>
<evidence type="ECO:0000256" key="7">
    <source>
        <dbReference type="ARBA" id="ARBA00023136"/>
    </source>
</evidence>
<dbReference type="Proteomes" id="UP000719412">
    <property type="component" value="Unassembled WGS sequence"/>
</dbReference>
<feature type="compositionally biased region" description="Basic residues" evidence="10">
    <location>
        <begin position="2229"/>
        <end position="2240"/>
    </location>
</feature>
<feature type="transmembrane region" description="Helical" evidence="11">
    <location>
        <begin position="2081"/>
        <end position="2101"/>
    </location>
</feature>
<accession>A0A8J6L9V4</accession>
<dbReference type="GO" id="GO:0005886">
    <property type="term" value="C:plasma membrane"/>
    <property type="evidence" value="ECO:0007669"/>
    <property type="project" value="UniProtKB-SubCell"/>
</dbReference>
<feature type="repeat" description="ANK" evidence="8">
    <location>
        <begin position="1679"/>
        <end position="1711"/>
    </location>
</feature>
<evidence type="ECO:0000313" key="14">
    <source>
        <dbReference type="Proteomes" id="UP000719412"/>
    </source>
</evidence>
<dbReference type="Pfam" id="PF12796">
    <property type="entry name" value="Ank_2"/>
    <property type="match status" value="7"/>
</dbReference>
<feature type="repeat" description="ANK" evidence="8">
    <location>
        <begin position="102"/>
        <end position="134"/>
    </location>
</feature>
<sequence>MWRHLDILKTLLDANLKRDGRGSALLQCDIDKRDSRGNTPLQIAAEFGYFDIVKLLIERGAQVNTSDNLGKTPLHKAACTRNRNIVEYLINNGADPNIQDNEGLTVLQKAVRMGQLEVVKCLIEKNININAVDRAKRTALHHAAFKGLKDFVEYLVTKGIDVMATNEDGKTALKIAEERKQENIIEYLRNVEKNTKRLSSGSTVELSLHELAKTGDVEKIQELLNVVDIETRDQENNTILHIASYYGHETLVEYLLDKGASTDATNINRRIPLHLASDKWGLTPLSRAAYKGHKEVVKFLLDAGFSANSQDYRKHTPLHGAAHQGHNDVIDLLISKGANVETASEHKKTCLHEAAKTGMTETVRHLFAKGVINLGYEYEKLVPAYLSLKLLEDSSIKNFTLNVNPSGYRKFDDLTVNITTHEGPNERFLLQLKHRQLGRDQIEARSELNREKKNFNISDYCAEFERLSPEVQDNYKFILYTNAKFRNFHEVRNYKAELCRTSFKAKVFNTDNIYQFQESKADLQKTFYRKFYLYSGQKNVQQLIEAIVQIFRGNFHSDSNTATCYIDFFGNLRMGNYLNTEITRDEIILKLTSLLLSNHVIRTRVREERNNKIQQLEEAIQQFEVTLLQDIDQEFVKDNWCYSHRQEHLVEDWARNNKMLPKQSQDILDEKQKQLLQYLMQNLVFVNVVTNYEDVVYKVVNLCRSTENFKLKFVLTGKVIEDEVLKKWKIFRNLSELRSNQYLYHSMTTSFKISLQGRKAESVETFKTEFDLHFDEFITPDILFKMLQADLVVGTAIEKLSGYYIPRILLKSEFNYKHLEEMCEQNTVIVQCNGESKTFRNLLNKEFRGLNILDLNHYQQDPSQYQKSYLVLTDQKFYEDNHSTIQLKLIQNNKLEWIKMKIEAEDLNVLDKQIKAICGSPGIGKTTMMKRLANKCPLNYWVVIVPLQQHNWFLKTKPTTEEILKYFLNSNKKIDQQVLQYFQKFKQILFLFDGLDELDSDSITNVLGLLKQINEEGYKVWIFCTTYLKKTLRNELEIYSIYEVEDLKKKDLKEYVSQHLKEKGMETTNIELITYKLFHDNIEEIDTNIVKVPLFLFIVSEIVSGYKNFDNLEEILTLTRMYSHFIERRLEHNLNKTEFKYPEKSNIIIDVFKHYYYREYKIAALKSCLDPSLLELLKIENDKYFLKLIEEYGDILGLMIKINKDDTFAFSHHTYAEFFAALWLTENYEVFPLEKRKFIFEEKYDRIRNFFNIKLAEGCPLHQAILRLDVSEVERLAPDHFEQLDSGGRTPLHIASLLGRKYPVLKDIEVSNNQNQCENSMKHQKILECLLNVKNIDPLRKDRLFQWNCFEYADASLSLLALENLSKKQQFKLKYLTNYHDLNILCNYCVSFGYGNILSTLIKLQGSSNLGKVNNKPLLNVAVENGHKDIVQLLVDNDTDLTKTCPEGRTPLHEAVLWGHFDLVRIFLDANLHANKKDYKGNTALQLAAKMGHFDVVKLLVERGAMVNTTDDIGQTPLHKTAYMANRNIVEYLIANGADPNTQDIERETVLQQAVQMGQFEVVQCLIQNGADINAFDRSKRTALHYAAFEGYQNIVEYLVANGIEVAAADDDGKTALQLAIERRHENVVRYLKDLKIIIQRASPQASEHVSLHELAKIGDVEKVQQLLEVVNIEATDHNKETALHLASYYGHAPLVEFLLEKGANTDAINNDGRIPLHLAAQLGHLKVVKQLLDKGYKSKAVDKWGLTPLHRATYKGHKEVVELLVEAGFNPNQASHRLLTCIHSAARGGHNDLIEFLVGKGANVEVISEEGETCLHESALRGLTDTVRYLAQSFNNIIDFVNVEGRTALHLAAGKGLLRLIFKVGRTFAFSPPSTKITPASNKQKMYAYFMASFYTVAVFVACIYRYSYYKHYIHIKLIIQGILDGSLYVFNIYTIITSVKKRPQWYILIKNLRLTADTSAVSYKTNGFSFIISNVFFWANMFYMTYIFTKAMGWDYYRLYAVEYVQLYVQFMINFLIYTILTMLKARYQMTSLSLGRHICLVTKLERRSLAKQYPLSFLKKIKYDVCILKETVDVFNDIFGWPVLFIILYASLQVLLYMDTLFLKSSTRSLEAILCNISMILLFCVGATVNILLCDFIAHEAEKILALSYKLERHFVNGIVSEKEELYTFINVLVDNFPKFSAARFFPAMILNMVDNEETATTKERHKITSYNLRNYNFLFRKKNRSEKKMQREKRRGRGMEEKELKEIRTEKDSEIGETGVVPDSQTGIRNGRKEKNKEKKERERNGYASEEMEIMRAEGRSADLNERDKDTDKQERRERIKESRYNRTEKISEYLGRESARKRKMIQMRKQVFDGRKGKKAQNML</sequence>
<dbReference type="Gene3D" id="3.40.50.300">
    <property type="entry name" value="P-loop containing nucleotide triphosphate hydrolases"/>
    <property type="match status" value="1"/>
</dbReference>
<feature type="compositionally biased region" description="Basic and acidic residues" evidence="10">
    <location>
        <begin position="2241"/>
        <end position="2258"/>
    </location>
</feature>
<dbReference type="SUPFAM" id="SSF52540">
    <property type="entry name" value="P-loop containing nucleoside triphosphate hydrolases"/>
    <property type="match status" value="1"/>
</dbReference>
<feature type="repeat" description="ANK" evidence="8">
    <location>
        <begin position="135"/>
        <end position="167"/>
    </location>
</feature>
<feature type="repeat" description="ANK" evidence="8">
    <location>
        <begin position="280"/>
        <end position="312"/>
    </location>
</feature>
<keyword evidence="14" id="KW-1185">Reference proteome</keyword>
<feature type="repeat" description="ANK" evidence="8">
    <location>
        <begin position="69"/>
        <end position="101"/>
    </location>
</feature>
<evidence type="ECO:0000256" key="5">
    <source>
        <dbReference type="ARBA" id="ARBA00022989"/>
    </source>
</evidence>
<dbReference type="InterPro" id="IPR027417">
    <property type="entry name" value="P-loop_NTPase"/>
</dbReference>
<dbReference type="GO" id="GO:0050909">
    <property type="term" value="P:sensory perception of taste"/>
    <property type="evidence" value="ECO:0007669"/>
    <property type="project" value="InterPro"/>
</dbReference>
<keyword evidence="6 8" id="KW-0040">ANK repeat</keyword>
<keyword evidence="7 11" id="KW-0472">Membrane</keyword>
<dbReference type="PRINTS" id="PR01415">
    <property type="entry name" value="ANKYRIN"/>
</dbReference>
<dbReference type="PROSITE" id="PS50297">
    <property type="entry name" value="ANK_REP_REGION"/>
    <property type="match status" value="16"/>
</dbReference>
<evidence type="ECO:0000256" key="1">
    <source>
        <dbReference type="ARBA" id="ARBA00004651"/>
    </source>
</evidence>
<feature type="compositionally biased region" description="Basic and acidic residues" evidence="10">
    <location>
        <begin position="2297"/>
        <end position="2343"/>
    </location>
</feature>
<feature type="repeat" description="ANK" evidence="8">
    <location>
        <begin position="1712"/>
        <end position="1744"/>
    </location>
</feature>
<feature type="repeat" description="ANK" evidence="8">
    <location>
        <begin position="1513"/>
        <end position="1545"/>
    </location>
</feature>
<feature type="domain" description="NACHT" evidence="12">
    <location>
        <begin position="916"/>
        <end position="1062"/>
    </location>
</feature>
<feature type="repeat" description="ANK" evidence="8">
    <location>
        <begin position="1579"/>
        <end position="1611"/>
    </location>
</feature>
<keyword evidence="3 11" id="KW-0812">Transmembrane</keyword>
<keyword evidence="9" id="KW-0175">Coiled coil</keyword>
<comment type="subcellular location">
    <subcellularLocation>
        <location evidence="1">Cell membrane</location>
        <topology evidence="1">Multi-pass membrane protein</topology>
    </subcellularLocation>
</comment>
<dbReference type="Pfam" id="PF00023">
    <property type="entry name" value="Ank"/>
    <property type="match status" value="2"/>
</dbReference>
<dbReference type="Gene3D" id="1.25.40.20">
    <property type="entry name" value="Ankyrin repeat-containing domain"/>
    <property type="match status" value="7"/>
</dbReference>
<feature type="region of interest" description="Disordered" evidence="10">
    <location>
        <begin position="2229"/>
        <end position="2347"/>
    </location>
</feature>
<feature type="transmembrane region" description="Helical" evidence="11">
    <location>
        <begin position="1970"/>
        <end position="1991"/>
    </location>
</feature>
<evidence type="ECO:0000256" key="2">
    <source>
        <dbReference type="ARBA" id="ARBA00022475"/>
    </source>
</evidence>
<feature type="transmembrane region" description="Helical" evidence="11">
    <location>
        <begin position="1887"/>
        <end position="1907"/>
    </location>
</feature>
<feature type="repeat" description="ANK" evidence="8">
    <location>
        <begin position="1778"/>
        <end position="1810"/>
    </location>
</feature>
<dbReference type="Pfam" id="PF13637">
    <property type="entry name" value="Ank_4"/>
    <property type="match status" value="1"/>
</dbReference>
<evidence type="ECO:0000256" key="9">
    <source>
        <dbReference type="SAM" id="Coils"/>
    </source>
</evidence>
<feature type="repeat" description="ANK" evidence="8">
    <location>
        <begin position="313"/>
        <end position="345"/>
    </location>
</feature>
<dbReference type="SMART" id="SM00248">
    <property type="entry name" value="ANK"/>
    <property type="match status" value="24"/>
</dbReference>
<dbReference type="InterPro" id="IPR007111">
    <property type="entry name" value="NACHT_NTPase"/>
</dbReference>
<reference evidence="13" key="1">
    <citation type="journal article" date="2020" name="J Insects Food Feed">
        <title>The yellow mealworm (Tenebrio molitor) genome: a resource for the emerging insects as food and feed industry.</title>
        <authorList>
            <person name="Eriksson T."/>
            <person name="Andere A."/>
            <person name="Kelstrup H."/>
            <person name="Emery V."/>
            <person name="Picard C."/>
        </authorList>
    </citation>
    <scope>NUCLEOTIDE SEQUENCE</scope>
    <source>
        <strain evidence="13">Stoneville</strain>
        <tissue evidence="13">Whole head</tissue>
    </source>
</reference>
<reference evidence="13" key="2">
    <citation type="submission" date="2021-08" db="EMBL/GenBank/DDBJ databases">
        <authorList>
            <person name="Eriksson T."/>
        </authorList>
    </citation>
    <scope>NUCLEOTIDE SEQUENCE</scope>
    <source>
        <strain evidence="13">Stoneville</strain>
        <tissue evidence="13">Whole head</tissue>
    </source>
</reference>
<evidence type="ECO:0000256" key="10">
    <source>
        <dbReference type="SAM" id="MobiDB-lite"/>
    </source>
</evidence>
<evidence type="ECO:0000256" key="8">
    <source>
        <dbReference type="PROSITE-ProRule" id="PRU00023"/>
    </source>
</evidence>
<dbReference type="InterPro" id="IPR002110">
    <property type="entry name" value="Ankyrin_rpt"/>
</dbReference>
<dbReference type="EMBL" id="JABDTM020024695">
    <property type="protein sequence ID" value="KAH0814044.1"/>
    <property type="molecule type" value="Genomic_DNA"/>
</dbReference>
<feature type="repeat" description="ANK" evidence="8">
    <location>
        <begin position="1745"/>
        <end position="1777"/>
    </location>
</feature>
<keyword evidence="4" id="KW-0677">Repeat</keyword>
<proteinExistence type="predicted"/>
<keyword evidence="2" id="KW-1003">Cell membrane</keyword>
<feature type="coiled-coil region" evidence="9">
    <location>
        <begin position="602"/>
        <end position="633"/>
    </location>
</feature>
<keyword evidence="5 11" id="KW-1133">Transmembrane helix</keyword>
<feature type="transmembrane region" description="Helical" evidence="11">
    <location>
        <begin position="2003"/>
        <end position="2023"/>
    </location>
</feature>
<feature type="repeat" description="ANK" evidence="8">
    <location>
        <begin position="235"/>
        <end position="267"/>
    </location>
</feature>
<evidence type="ECO:0000256" key="6">
    <source>
        <dbReference type="ARBA" id="ARBA00023043"/>
    </source>
</evidence>
<dbReference type="InterPro" id="IPR036770">
    <property type="entry name" value="Ankyrin_rpt-contain_sf"/>
</dbReference>
<dbReference type="InterPro" id="IPR013604">
    <property type="entry name" value="7TM_chemorcpt"/>
</dbReference>
<evidence type="ECO:0000259" key="12">
    <source>
        <dbReference type="Pfam" id="PF05729"/>
    </source>
</evidence>